<dbReference type="Proteomes" id="UP000076744">
    <property type="component" value="Unassembled WGS sequence"/>
</dbReference>
<feature type="signal peptide" evidence="1">
    <location>
        <begin position="1"/>
        <end position="17"/>
    </location>
</feature>
<sequence>MKFLSLVILAAATAVCAAPAKPEPQITCDAICSDDYQPVNCTDGVVHSNWCEYETCREPRYDT</sequence>
<evidence type="ECO:0000256" key="1">
    <source>
        <dbReference type="SAM" id="SignalP"/>
    </source>
</evidence>
<keyword evidence="3" id="KW-1185">Reference proteome</keyword>
<dbReference type="InterPro" id="IPR036058">
    <property type="entry name" value="Kazal_dom_sf"/>
</dbReference>
<evidence type="ECO:0000313" key="2">
    <source>
        <dbReference type="EMBL" id="OAA53095.1"/>
    </source>
</evidence>
<proteinExistence type="predicted"/>
<evidence type="ECO:0000313" key="3">
    <source>
        <dbReference type="Proteomes" id="UP000076744"/>
    </source>
</evidence>
<organism evidence="2 3">
    <name type="scientific">Cordyceps fumosorosea (strain ARSEF 2679)</name>
    <name type="common">Isaria fumosorosea</name>
    <dbReference type="NCBI Taxonomy" id="1081104"/>
    <lineage>
        <taxon>Eukaryota</taxon>
        <taxon>Fungi</taxon>
        <taxon>Dikarya</taxon>
        <taxon>Ascomycota</taxon>
        <taxon>Pezizomycotina</taxon>
        <taxon>Sordariomycetes</taxon>
        <taxon>Hypocreomycetidae</taxon>
        <taxon>Hypocreales</taxon>
        <taxon>Cordycipitaceae</taxon>
        <taxon>Cordyceps</taxon>
    </lineage>
</organism>
<dbReference type="GeneID" id="30025341"/>
<dbReference type="EMBL" id="AZHB01000040">
    <property type="protein sequence ID" value="OAA53095.1"/>
    <property type="molecule type" value="Genomic_DNA"/>
</dbReference>
<dbReference type="AlphaFoldDB" id="A0A162I6W0"/>
<feature type="chain" id="PRO_5007835933" description="Kazal-like domain-containing protein" evidence="1">
    <location>
        <begin position="18"/>
        <end position="63"/>
    </location>
</feature>
<dbReference type="SUPFAM" id="SSF100895">
    <property type="entry name" value="Kazal-type serine protease inhibitors"/>
    <property type="match status" value="1"/>
</dbReference>
<name>A0A162I6W0_CORFA</name>
<reference evidence="2 3" key="1">
    <citation type="journal article" date="2016" name="Genome Biol. Evol.">
        <title>Divergent and convergent evolution of fungal pathogenicity.</title>
        <authorList>
            <person name="Shang Y."/>
            <person name="Xiao G."/>
            <person name="Zheng P."/>
            <person name="Cen K."/>
            <person name="Zhan S."/>
            <person name="Wang C."/>
        </authorList>
    </citation>
    <scope>NUCLEOTIDE SEQUENCE [LARGE SCALE GENOMIC DNA]</scope>
    <source>
        <strain evidence="2 3">ARSEF 2679</strain>
    </source>
</reference>
<keyword evidence="1" id="KW-0732">Signal</keyword>
<gene>
    <name evidence="2" type="ORF">ISF_09049</name>
</gene>
<accession>A0A162I6W0</accession>
<protein>
    <recommendedName>
        <fullName evidence="4">Kazal-like domain-containing protein</fullName>
    </recommendedName>
</protein>
<dbReference type="RefSeq" id="XP_018700177.1">
    <property type="nucleotide sequence ID" value="XM_018852652.1"/>
</dbReference>
<evidence type="ECO:0008006" key="4">
    <source>
        <dbReference type="Google" id="ProtNLM"/>
    </source>
</evidence>
<comment type="caution">
    <text evidence="2">The sequence shown here is derived from an EMBL/GenBank/DDBJ whole genome shotgun (WGS) entry which is preliminary data.</text>
</comment>